<accession>A0A318RMB3</accession>
<protein>
    <submittedName>
        <fullName evidence="1">Uncharacterized protein DUF4259</fullName>
    </submittedName>
</protein>
<dbReference type="OrthoDB" id="73183at2"/>
<dbReference type="AlphaFoldDB" id="A0A318RMB3"/>
<dbReference type="EMBL" id="QJSP01000004">
    <property type="protein sequence ID" value="PYE18457.1"/>
    <property type="molecule type" value="Genomic_DNA"/>
</dbReference>
<evidence type="ECO:0000313" key="1">
    <source>
        <dbReference type="EMBL" id="PYE18457.1"/>
    </source>
</evidence>
<evidence type="ECO:0000313" key="2">
    <source>
        <dbReference type="Proteomes" id="UP000247591"/>
    </source>
</evidence>
<name>A0A318RMB3_WILLI</name>
<dbReference type="Proteomes" id="UP000247591">
    <property type="component" value="Unassembled WGS sequence"/>
</dbReference>
<organism evidence="1 2">
    <name type="scientific">Williamsia limnetica</name>
    <dbReference type="NCBI Taxonomy" id="882452"/>
    <lineage>
        <taxon>Bacteria</taxon>
        <taxon>Bacillati</taxon>
        <taxon>Actinomycetota</taxon>
        <taxon>Actinomycetes</taxon>
        <taxon>Mycobacteriales</taxon>
        <taxon>Nocardiaceae</taxon>
        <taxon>Williamsia</taxon>
    </lineage>
</organism>
<comment type="caution">
    <text evidence="1">The sequence shown here is derived from an EMBL/GenBank/DDBJ whole genome shotgun (WGS) entry which is preliminary data.</text>
</comment>
<dbReference type="InterPro" id="IPR025355">
    <property type="entry name" value="DUF4259"/>
</dbReference>
<gene>
    <name evidence="1" type="ORF">DFR67_10436</name>
</gene>
<keyword evidence="2" id="KW-1185">Reference proteome</keyword>
<reference evidence="1 2" key="1">
    <citation type="submission" date="2018-06" db="EMBL/GenBank/DDBJ databases">
        <title>Genomic Encyclopedia of Type Strains, Phase IV (KMG-IV): sequencing the most valuable type-strain genomes for metagenomic binning, comparative biology and taxonomic classification.</title>
        <authorList>
            <person name="Goeker M."/>
        </authorList>
    </citation>
    <scope>NUCLEOTIDE SEQUENCE [LARGE SCALE GENOMIC DNA]</scope>
    <source>
        <strain evidence="1 2">DSM 45521</strain>
    </source>
</reference>
<proteinExistence type="predicted"/>
<dbReference type="Pfam" id="PF14078">
    <property type="entry name" value="DUF4259"/>
    <property type="match status" value="1"/>
</dbReference>
<sequence length="145" mass="15477">MSTWGIGAFDNDDAAAWAAEFNTSSFAERVNVVRTALRVVLEHDHIAEEFAAIAAATTVASSLPGGPLLAPDYGPSADLIEQFVVPVDLAELAIRALTRIRAGHSEWWGLWSRAGVLDDALAVIDAVLDELELRTAMPEHVALSA</sequence>
<dbReference type="RefSeq" id="WP_110468860.1">
    <property type="nucleotide sequence ID" value="NZ_QJSP01000004.1"/>
</dbReference>